<dbReference type="GO" id="GO:0015221">
    <property type="term" value="F:lipopolysaccharide transmembrane transporter activity"/>
    <property type="evidence" value="ECO:0007669"/>
    <property type="project" value="InterPro"/>
</dbReference>
<gene>
    <name evidence="1" type="primary">lptC</name>
    <name evidence="1" type="ORF">GS398_03970</name>
</gene>
<dbReference type="NCBIfam" id="TIGR04409">
    <property type="entry name" value="LptC_YrbK"/>
    <property type="match status" value="1"/>
</dbReference>
<dbReference type="Gene3D" id="2.60.450.10">
    <property type="entry name" value="Lipopolysaccharide (LPS) transport protein A like domain"/>
    <property type="match status" value="1"/>
</dbReference>
<dbReference type="InterPro" id="IPR026265">
    <property type="entry name" value="LptC"/>
</dbReference>
<dbReference type="Proteomes" id="UP000451233">
    <property type="component" value="Unassembled WGS sequence"/>
</dbReference>
<dbReference type="InterPro" id="IPR010664">
    <property type="entry name" value="LipoPS_assembly_LptC-rel"/>
</dbReference>
<dbReference type="AlphaFoldDB" id="A0A7K1XTV2"/>
<evidence type="ECO:0000313" key="2">
    <source>
        <dbReference type="Proteomes" id="UP000451233"/>
    </source>
</evidence>
<sequence length="180" mass="20402">MLIGSFAGALLVTSCENELKDVPKVSSKKVPILVDKSLGVEIIYSDSAVVKAKVFAPLMLTHKTTNPYYEMPKGVTVIFYDEKLEEKNRVTSDYAIRRENEKIIELRKNVVIRTKTGETIKSEEMFWNENIRRFYSNQMVTITSPRGDIGYGTGFESDENFNYTLRGGNGIFTVPEKAIK</sequence>
<dbReference type="Pfam" id="PF06835">
    <property type="entry name" value="LptC"/>
    <property type="match status" value="1"/>
</dbReference>
<dbReference type="EMBL" id="WVHS01000001">
    <property type="protein sequence ID" value="MXV14443.1"/>
    <property type="molecule type" value="Genomic_DNA"/>
</dbReference>
<accession>A0A7K1XTV2</accession>
<protein>
    <submittedName>
        <fullName evidence="1">LPS export ABC transporter periplasmic protein LptC</fullName>
    </submittedName>
</protein>
<proteinExistence type="predicted"/>
<reference evidence="1 2" key="1">
    <citation type="submission" date="2019-11" db="EMBL/GenBank/DDBJ databases">
        <title>Pedobacter sp. HMF7056 Genome sequencing and assembly.</title>
        <authorList>
            <person name="Kang H."/>
            <person name="Kim H."/>
            <person name="Joh K."/>
        </authorList>
    </citation>
    <scope>NUCLEOTIDE SEQUENCE [LARGE SCALE GENOMIC DNA]</scope>
    <source>
        <strain evidence="1 2">HMF7056</strain>
    </source>
</reference>
<evidence type="ECO:0000313" key="1">
    <source>
        <dbReference type="EMBL" id="MXV14443.1"/>
    </source>
</evidence>
<comment type="caution">
    <text evidence="1">The sequence shown here is derived from an EMBL/GenBank/DDBJ whole genome shotgun (WGS) entry which is preliminary data.</text>
</comment>
<name>A0A7K1XTV2_9SPHI</name>
<keyword evidence="2" id="KW-1185">Reference proteome</keyword>
<organism evidence="1 2">
    <name type="scientific">Hufsiella ginkgonis</name>
    <dbReference type="NCBI Taxonomy" id="2695274"/>
    <lineage>
        <taxon>Bacteria</taxon>
        <taxon>Pseudomonadati</taxon>
        <taxon>Bacteroidota</taxon>
        <taxon>Sphingobacteriia</taxon>
        <taxon>Sphingobacteriales</taxon>
        <taxon>Sphingobacteriaceae</taxon>
        <taxon>Hufsiella</taxon>
    </lineage>
</organism>
<dbReference type="GO" id="GO:0005886">
    <property type="term" value="C:plasma membrane"/>
    <property type="evidence" value="ECO:0007669"/>
    <property type="project" value="InterPro"/>
</dbReference>